<evidence type="ECO:0000313" key="6">
    <source>
        <dbReference type="Proteomes" id="UP000634011"/>
    </source>
</evidence>
<evidence type="ECO:0000256" key="1">
    <source>
        <dbReference type="ARBA" id="ARBA00022729"/>
    </source>
</evidence>
<dbReference type="GO" id="GO:0019867">
    <property type="term" value="C:outer membrane"/>
    <property type="evidence" value="ECO:0007669"/>
    <property type="project" value="InterPro"/>
</dbReference>
<dbReference type="Pfam" id="PF04355">
    <property type="entry name" value="BamE"/>
    <property type="match status" value="1"/>
</dbReference>
<feature type="chain" id="PRO_5037939232" evidence="3">
    <location>
        <begin position="27"/>
        <end position="172"/>
    </location>
</feature>
<dbReference type="PROSITE" id="PS51257">
    <property type="entry name" value="PROKAR_LIPOPROTEIN"/>
    <property type="match status" value="1"/>
</dbReference>
<sequence length="172" mass="19037">MLGKKLYQLGAIAVLLSSLCACQSWGVGAVKPGQTEAEVIAQLGQPTHIYRLGDQLTLEYMRGRMGQATHMAIFGTDGKLISYQQVLTMENFSKITVDVSNKDAVLRLIGAPSLTNFYSRTGLEAWSYPFKQDGAWNFLMAVYFDSNGIVRKLENGPDPAFDHEERGRGRGR</sequence>
<keyword evidence="2" id="KW-0472">Membrane</keyword>
<keyword evidence="1 3" id="KW-0732">Signal</keyword>
<evidence type="ECO:0000256" key="2">
    <source>
        <dbReference type="ARBA" id="ARBA00023136"/>
    </source>
</evidence>
<name>A0A923HNA5_9BURK</name>
<feature type="signal peptide" evidence="3">
    <location>
        <begin position="1"/>
        <end position="26"/>
    </location>
</feature>
<dbReference type="AlphaFoldDB" id="A0A923HNA5"/>
<dbReference type="Proteomes" id="UP000634011">
    <property type="component" value="Unassembled WGS sequence"/>
</dbReference>
<evidence type="ECO:0000259" key="4">
    <source>
        <dbReference type="Pfam" id="PF04355"/>
    </source>
</evidence>
<proteinExistence type="predicted"/>
<gene>
    <name evidence="5" type="primary">bamE</name>
    <name evidence="5" type="ORF">H8K32_18380</name>
</gene>
<protein>
    <submittedName>
        <fullName evidence="5">Outer membrane protein assembly factor BamE</fullName>
    </submittedName>
</protein>
<comment type="caution">
    <text evidence="5">The sequence shown here is derived from an EMBL/GenBank/DDBJ whole genome shotgun (WGS) entry which is preliminary data.</text>
</comment>
<evidence type="ECO:0000256" key="3">
    <source>
        <dbReference type="SAM" id="SignalP"/>
    </source>
</evidence>
<keyword evidence="6" id="KW-1185">Reference proteome</keyword>
<dbReference type="InterPro" id="IPR037873">
    <property type="entry name" value="BamE-like"/>
</dbReference>
<organism evidence="5 6">
    <name type="scientific">Undibacterium jejuense</name>
    <dbReference type="NCBI Taxonomy" id="1344949"/>
    <lineage>
        <taxon>Bacteria</taxon>
        <taxon>Pseudomonadati</taxon>
        <taxon>Pseudomonadota</taxon>
        <taxon>Betaproteobacteria</taxon>
        <taxon>Burkholderiales</taxon>
        <taxon>Oxalobacteraceae</taxon>
        <taxon>Undibacterium</taxon>
    </lineage>
</organism>
<feature type="domain" description="Outer membrane protein assembly factor BamE" evidence="4">
    <location>
        <begin position="86"/>
        <end position="152"/>
    </location>
</feature>
<dbReference type="EMBL" id="JACOFV010000021">
    <property type="protein sequence ID" value="MBC3864079.1"/>
    <property type="molecule type" value="Genomic_DNA"/>
</dbReference>
<dbReference type="RefSeq" id="WP_186914021.1">
    <property type="nucleotide sequence ID" value="NZ_JACOFV010000021.1"/>
</dbReference>
<reference evidence="5" key="1">
    <citation type="submission" date="2020-08" db="EMBL/GenBank/DDBJ databases">
        <title>Novel species isolated from subtropical streams in China.</title>
        <authorList>
            <person name="Lu H."/>
        </authorList>
    </citation>
    <scope>NUCLEOTIDE SEQUENCE</scope>
    <source>
        <strain evidence="5">KACC 12607</strain>
    </source>
</reference>
<dbReference type="Gene3D" id="3.30.1450.10">
    <property type="match status" value="1"/>
</dbReference>
<dbReference type="InterPro" id="IPR007450">
    <property type="entry name" value="BamE_dom"/>
</dbReference>
<evidence type="ECO:0000313" key="5">
    <source>
        <dbReference type="EMBL" id="MBC3864079.1"/>
    </source>
</evidence>
<accession>A0A923HNA5</accession>